<feature type="region of interest" description="Disordered" evidence="1">
    <location>
        <begin position="1"/>
        <end position="20"/>
    </location>
</feature>
<feature type="compositionally biased region" description="Basic and acidic residues" evidence="1">
    <location>
        <begin position="8"/>
        <end position="18"/>
    </location>
</feature>
<name>A0A0F8XIG0_9ZZZZ</name>
<comment type="caution">
    <text evidence="2">The sequence shown here is derived from an EMBL/GenBank/DDBJ whole genome shotgun (WGS) entry which is preliminary data.</text>
</comment>
<dbReference type="AlphaFoldDB" id="A0A0F8XIG0"/>
<evidence type="ECO:0000256" key="1">
    <source>
        <dbReference type="SAM" id="MobiDB-lite"/>
    </source>
</evidence>
<sequence>MSSFNKKAPTDRKLDTKSHSATGYNTFWGNRSSIHTFPEVFVPIFAVIVCRPVAFNAQCNQVQLIAIGFLIIDVVDVLCFI</sequence>
<proteinExistence type="predicted"/>
<reference evidence="2" key="1">
    <citation type="journal article" date="2015" name="Nature">
        <title>Complex archaea that bridge the gap between prokaryotes and eukaryotes.</title>
        <authorList>
            <person name="Spang A."/>
            <person name="Saw J.H."/>
            <person name="Jorgensen S.L."/>
            <person name="Zaremba-Niedzwiedzka K."/>
            <person name="Martijn J."/>
            <person name="Lind A.E."/>
            <person name="van Eijk R."/>
            <person name="Schleper C."/>
            <person name="Guy L."/>
            <person name="Ettema T.J."/>
        </authorList>
    </citation>
    <scope>NUCLEOTIDE SEQUENCE</scope>
</reference>
<protein>
    <submittedName>
        <fullName evidence="2">Uncharacterized protein</fullName>
    </submittedName>
</protein>
<dbReference type="EMBL" id="LAZR01059004">
    <property type="protein sequence ID" value="KKK68703.1"/>
    <property type="molecule type" value="Genomic_DNA"/>
</dbReference>
<evidence type="ECO:0000313" key="2">
    <source>
        <dbReference type="EMBL" id="KKK68703.1"/>
    </source>
</evidence>
<gene>
    <name evidence="2" type="ORF">LCGC14_2941360</name>
</gene>
<accession>A0A0F8XIG0</accession>
<feature type="non-terminal residue" evidence="2">
    <location>
        <position position="81"/>
    </location>
</feature>
<organism evidence="2">
    <name type="scientific">marine sediment metagenome</name>
    <dbReference type="NCBI Taxonomy" id="412755"/>
    <lineage>
        <taxon>unclassified sequences</taxon>
        <taxon>metagenomes</taxon>
        <taxon>ecological metagenomes</taxon>
    </lineage>
</organism>